<feature type="compositionally biased region" description="Basic residues" evidence="1">
    <location>
        <begin position="68"/>
        <end position="87"/>
    </location>
</feature>
<organism evidence="2 3">
    <name type="scientific">Setaria italica</name>
    <name type="common">Foxtail millet</name>
    <name type="synonym">Panicum italicum</name>
    <dbReference type="NCBI Taxonomy" id="4555"/>
    <lineage>
        <taxon>Eukaryota</taxon>
        <taxon>Viridiplantae</taxon>
        <taxon>Streptophyta</taxon>
        <taxon>Embryophyta</taxon>
        <taxon>Tracheophyta</taxon>
        <taxon>Spermatophyta</taxon>
        <taxon>Magnoliopsida</taxon>
        <taxon>Liliopsida</taxon>
        <taxon>Poales</taxon>
        <taxon>Poaceae</taxon>
        <taxon>PACMAD clade</taxon>
        <taxon>Panicoideae</taxon>
        <taxon>Panicodae</taxon>
        <taxon>Paniceae</taxon>
        <taxon>Cenchrinae</taxon>
        <taxon>Setaria</taxon>
    </lineage>
</organism>
<evidence type="ECO:0000313" key="3">
    <source>
        <dbReference type="Proteomes" id="UP000004995"/>
    </source>
</evidence>
<protein>
    <submittedName>
        <fullName evidence="2">Uncharacterized protein</fullName>
    </submittedName>
</protein>
<keyword evidence="3" id="KW-1185">Reference proteome</keyword>
<evidence type="ECO:0000256" key="1">
    <source>
        <dbReference type="SAM" id="MobiDB-lite"/>
    </source>
</evidence>
<reference evidence="3" key="1">
    <citation type="journal article" date="2012" name="Nat. Biotechnol.">
        <title>Reference genome sequence of the model plant Setaria.</title>
        <authorList>
            <person name="Bennetzen J.L."/>
            <person name="Schmutz J."/>
            <person name="Wang H."/>
            <person name="Percifield R."/>
            <person name="Hawkins J."/>
            <person name="Pontaroli A.C."/>
            <person name="Estep M."/>
            <person name="Feng L."/>
            <person name="Vaughn J.N."/>
            <person name="Grimwood J."/>
            <person name="Jenkins J."/>
            <person name="Barry K."/>
            <person name="Lindquist E."/>
            <person name="Hellsten U."/>
            <person name="Deshpande S."/>
            <person name="Wang X."/>
            <person name="Wu X."/>
            <person name="Mitros T."/>
            <person name="Triplett J."/>
            <person name="Yang X."/>
            <person name="Ye C.Y."/>
            <person name="Mauro-Herrera M."/>
            <person name="Wang L."/>
            <person name="Li P."/>
            <person name="Sharma M."/>
            <person name="Sharma R."/>
            <person name="Ronald P.C."/>
            <person name="Panaud O."/>
            <person name="Kellogg E.A."/>
            <person name="Brutnell T.P."/>
            <person name="Doust A.N."/>
            <person name="Tuskan G.A."/>
            <person name="Rokhsar D."/>
            <person name="Devos K.M."/>
        </authorList>
    </citation>
    <scope>NUCLEOTIDE SEQUENCE [LARGE SCALE GENOMIC DNA]</scope>
    <source>
        <strain evidence="3">cv. Yugu1</strain>
    </source>
</reference>
<dbReference type="Proteomes" id="UP000004995">
    <property type="component" value="Unassembled WGS sequence"/>
</dbReference>
<name>K3YAF1_SETIT</name>
<dbReference type="Gramene" id="KQK97092">
    <property type="protein sequence ID" value="KQK97092"/>
    <property type="gene ID" value="SETIT_011193mg"/>
</dbReference>
<dbReference type="EMBL" id="AGNK02004326">
    <property type="status" value="NOT_ANNOTATED_CDS"/>
    <property type="molecule type" value="Genomic_DNA"/>
</dbReference>
<dbReference type="InParanoid" id="K3YAF1"/>
<sequence length="166" mass="18911">MRFMNHFNISVQPGAHTRPITADMNTKNTFHHHELHAYSVGPDDKPASLATLRLVRLEAVEEATMLRRPARNRLSRRRGSRRQRARGRGSDAGRRRGGRRQALSRRPRALPASQRRLPGRVGVALHLQHLQLPPPLLPALVHIVLVDEHLHLLPDLTTSTTNSYYY</sequence>
<dbReference type="AlphaFoldDB" id="K3YAF1"/>
<evidence type="ECO:0000313" key="2">
    <source>
        <dbReference type="EnsemblPlants" id="KQK97092"/>
    </source>
</evidence>
<dbReference type="HOGENOM" id="CLU_1605544_0_0_1"/>
<reference evidence="2" key="2">
    <citation type="submission" date="2018-08" db="UniProtKB">
        <authorList>
            <consortium name="EnsemblPlants"/>
        </authorList>
    </citation>
    <scope>IDENTIFICATION</scope>
    <source>
        <strain evidence="2">Yugu1</strain>
    </source>
</reference>
<feature type="compositionally biased region" description="Basic residues" evidence="1">
    <location>
        <begin position="95"/>
        <end position="108"/>
    </location>
</feature>
<accession>K3YAF1</accession>
<feature type="region of interest" description="Disordered" evidence="1">
    <location>
        <begin position="68"/>
        <end position="115"/>
    </location>
</feature>
<proteinExistence type="predicted"/>
<dbReference type="EnsemblPlants" id="KQK97092">
    <property type="protein sequence ID" value="KQK97092"/>
    <property type="gene ID" value="SETIT_011193mg"/>
</dbReference>